<keyword evidence="16" id="KW-0539">Nucleus</keyword>
<dbReference type="GO" id="GO:0045252">
    <property type="term" value="C:oxoglutarate dehydrogenase complex"/>
    <property type="evidence" value="ECO:0007669"/>
    <property type="project" value="InterPro"/>
</dbReference>
<comment type="function">
    <text evidence="20">Dihydrolipoamide succinyltransferase (E2) component of the 2-oxoglutarate dehydrogenase complex. The 2-oxoglutarate dehydrogenase complex catalyzes the overall conversion of 2-oxoglutarate to succinyl-CoA and CO(2). The 2-oxoglutarate dehydrogenase complex is mainly active in the mitochondrion. A fraction of the 2-oxoglutarate dehydrogenase complex also localizes in the nucleus and is required for lysine succinylation of histones: associates with KAT2A on chromatin and provides succinyl-CoA to histone succinyltransferase KAT2A.</text>
</comment>
<keyword evidence="14" id="KW-0904">Protein phosphatase</keyword>
<keyword evidence="11 25" id="KW-0808">Transferase</keyword>
<sequence>MTSRLVLNSLKKGSNFSKILSKNATKVVSTQANYLSTSPVQVRNQQASIHLSHVFLNDVITIESPVFAESISEGNFVYVKQVGESVKAGDIIANIETDKTILELKAPQDGVIEEYLVEDNSSIKGKSPAIKFKIGATSSQPEPKAQAASKPEQKIEEKNSEEVKAPAQTPVPTSMPEIPPKPQQPISAVPLSQIPVTPFTPSQQANIGQISGTRSETRVKMNRMRQTIANRLKTAQNTCAMLTTFNEINMGNDYFLIIRNLVDLRKTYNEQFQKRHKLKLGFMSAFVKASATALMDQPVVNAVIENNEIVYRDYVDISVAVATPKGLVVPVLRNVEKMNYADIEKEIAALGEKARTNSLAIEDMQGGTFTISNGGVFGSLFGTPIINLPQSAILGMHGIFDRPVAINGQVVIRPMMYIALTYDHRLIDGREATFMSRSDSPTQPSPLKFAVVCSSNQNRSMETHNIFLKKGLSIRSFGTGKEVKLPGPSITQPNVYDFSTTYEYMYKDLCNKDKTLYTQNGLLHMLERNKRIKSKPEKFQENRDVFEIIFTVEERIFDQVLEENREKLLNQPVHIINIDVADNHEDATIGAFILYELALMLQNSEDMDNEIDEILQDYESKIKQLIDWWSLLEIIKSNYDLHDN</sequence>
<evidence type="ECO:0000256" key="15">
    <source>
        <dbReference type="ARBA" id="ARBA00022946"/>
    </source>
</evidence>
<evidence type="ECO:0000259" key="24">
    <source>
        <dbReference type="PROSITE" id="PS50968"/>
    </source>
</evidence>
<dbReference type="GO" id="GO:0006099">
    <property type="term" value="P:tricarboxylic acid cycle"/>
    <property type="evidence" value="ECO:0007669"/>
    <property type="project" value="UniProtKB-KW"/>
</dbReference>
<dbReference type="STRING" id="10195.A0A3M7RL94"/>
<dbReference type="Pfam" id="PF04722">
    <property type="entry name" value="Ssu72"/>
    <property type="match status" value="1"/>
</dbReference>
<dbReference type="PROSITE" id="PS50968">
    <property type="entry name" value="BIOTINYL_LIPOYL"/>
    <property type="match status" value="1"/>
</dbReference>
<evidence type="ECO:0000256" key="12">
    <source>
        <dbReference type="ARBA" id="ARBA00022801"/>
    </source>
</evidence>
<evidence type="ECO:0000256" key="13">
    <source>
        <dbReference type="ARBA" id="ARBA00022823"/>
    </source>
</evidence>
<dbReference type="OrthoDB" id="5391403at2759"/>
<evidence type="ECO:0000256" key="7">
    <source>
        <dbReference type="ARBA" id="ARBA00013081"/>
    </source>
</evidence>
<evidence type="ECO:0000256" key="10">
    <source>
        <dbReference type="ARBA" id="ARBA00022664"/>
    </source>
</evidence>
<evidence type="ECO:0000256" key="2">
    <source>
        <dbReference type="ARBA" id="ARBA00004123"/>
    </source>
</evidence>
<evidence type="ECO:0000256" key="5">
    <source>
        <dbReference type="ARBA" id="ARBA00008978"/>
    </source>
</evidence>
<dbReference type="GO" id="GO:0004149">
    <property type="term" value="F:dihydrolipoyllysine-residue succinyltransferase activity"/>
    <property type="evidence" value="ECO:0007669"/>
    <property type="project" value="UniProtKB-EC"/>
</dbReference>
<dbReference type="SUPFAM" id="SSF52777">
    <property type="entry name" value="CoA-dependent acyltransferases"/>
    <property type="match status" value="1"/>
</dbReference>
<reference evidence="25 26" key="1">
    <citation type="journal article" date="2018" name="Sci. Rep.">
        <title>Genomic signatures of local adaptation to the degree of environmental predictability in rotifers.</title>
        <authorList>
            <person name="Franch-Gras L."/>
            <person name="Hahn C."/>
            <person name="Garcia-Roger E.M."/>
            <person name="Carmona M.J."/>
            <person name="Serra M."/>
            <person name="Gomez A."/>
        </authorList>
    </citation>
    <scope>NUCLEOTIDE SEQUENCE [LARGE SCALE GENOMIC DNA]</scope>
    <source>
        <strain evidence="25">HYR1</strain>
    </source>
</reference>
<dbReference type="InterPro" id="IPR003016">
    <property type="entry name" value="2-oxoA_DH_lipoyl-BS"/>
</dbReference>
<evidence type="ECO:0000256" key="8">
    <source>
        <dbReference type="ARBA" id="ARBA00020294"/>
    </source>
</evidence>
<feature type="domain" description="Lipoyl-binding" evidence="24">
    <location>
        <begin position="59"/>
        <end position="133"/>
    </location>
</feature>
<dbReference type="InterPro" id="IPR006811">
    <property type="entry name" value="RNA_pol_II_suA"/>
</dbReference>
<evidence type="ECO:0000256" key="4">
    <source>
        <dbReference type="ARBA" id="ARBA00007317"/>
    </source>
</evidence>
<dbReference type="GO" id="GO:0033512">
    <property type="term" value="P:L-lysine catabolic process to acetyl-CoA via saccharopine"/>
    <property type="evidence" value="ECO:0007669"/>
    <property type="project" value="UniProtKB-UniPathway"/>
</dbReference>
<evidence type="ECO:0000256" key="11">
    <source>
        <dbReference type="ARBA" id="ARBA00022679"/>
    </source>
</evidence>
<keyword evidence="13" id="KW-0450">Lipoyl</keyword>
<proteinExistence type="inferred from homology"/>
<dbReference type="GO" id="GO:0005634">
    <property type="term" value="C:nucleus"/>
    <property type="evidence" value="ECO:0007669"/>
    <property type="project" value="UniProtKB-SubCell"/>
</dbReference>
<keyword evidence="26" id="KW-1185">Reference proteome</keyword>
<comment type="similarity">
    <text evidence="5">Belongs to the SSU72 phosphatase family.</text>
</comment>
<dbReference type="Pfam" id="PF00364">
    <property type="entry name" value="Biotin_lipoyl"/>
    <property type="match status" value="1"/>
</dbReference>
<dbReference type="InterPro" id="IPR050537">
    <property type="entry name" value="2-oxoacid_dehydrogenase"/>
</dbReference>
<evidence type="ECO:0000256" key="18">
    <source>
        <dbReference type="ARBA" id="ARBA00031331"/>
    </source>
</evidence>
<evidence type="ECO:0000256" key="1">
    <source>
        <dbReference type="ARBA" id="ARBA00001938"/>
    </source>
</evidence>
<evidence type="ECO:0000256" key="14">
    <source>
        <dbReference type="ARBA" id="ARBA00022912"/>
    </source>
</evidence>
<comment type="pathway">
    <text evidence="3">Amino-acid degradation; L-lysine degradation via saccharopine pathway; glutaryl-CoA from L-lysine: step 6/6.</text>
</comment>
<comment type="caution">
    <text evidence="25">The sequence shown here is derived from an EMBL/GenBank/DDBJ whole genome shotgun (WGS) entry which is preliminary data.</text>
</comment>
<dbReference type="EMBL" id="REGN01003145">
    <property type="protein sequence ID" value="RNA24322.1"/>
    <property type="molecule type" value="Genomic_DNA"/>
</dbReference>
<dbReference type="EC" id="2.3.1.61" evidence="6"/>
<gene>
    <name evidence="25" type="ORF">BpHYR1_016792</name>
</gene>
<evidence type="ECO:0000256" key="16">
    <source>
        <dbReference type="ARBA" id="ARBA00023242"/>
    </source>
</evidence>
<name>A0A3M7RL94_BRAPC</name>
<dbReference type="PROSITE" id="PS00189">
    <property type="entry name" value="LIPOYL"/>
    <property type="match status" value="1"/>
</dbReference>
<dbReference type="GO" id="GO:0005739">
    <property type="term" value="C:mitochondrion"/>
    <property type="evidence" value="ECO:0007669"/>
    <property type="project" value="TreeGrafter"/>
</dbReference>
<dbReference type="AlphaFoldDB" id="A0A3M7RL94"/>
<dbReference type="FunFam" id="3.40.50.2300:FF:000039">
    <property type="entry name" value="RNA polymerase II subunit A C-terminal domain phosphatase"/>
    <property type="match status" value="1"/>
</dbReference>
<dbReference type="GO" id="GO:0008420">
    <property type="term" value="F:RNA polymerase II CTD heptapeptide repeat phosphatase activity"/>
    <property type="evidence" value="ECO:0007669"/>
    <property type="project" value="UniProtKB-ARBA"/>
</dbReference>
<comment type="cofactor">
    <cofactor evidence="1">
        <name>(R)-lipoate</name>
        <dbReference type="ChEBI" id="CHEBI:83088"/>
    </cofactor>
</comment>
<keyword evidence="12 25" id="KW-0378">Hydrolase</keyword>
<evidence type="ECO:0000256" key="21">
    <source>
        <dbReference type="ARBA" id="ARBA00047761"/>
    </source>
</evidence>
<evidence type="ECO:0000256" key="22">
    <source>
        <dbReference type="ARBA" id="ARBA00048336"/>
    </source>
</evidence>
<dbReference type="Gene3D" id="3.40.50.2300">
    <property type="match status" value="2"/>
</dbReference>
<dbReference type="NCBIfam" id="TIGR01347">
    <property type="entry name" value="sucB"/>
    <property type="match status" value="1"/>
</dbReference>
<comment type="catalytic activity">
    <reaction evidence="21">
        <text>O-phospho-L-seryl-[protein] + H2O = L-seryl-[protein] + phosphate</text>
        <dbReference type="Rhea" id="RHEA:20629"/>
        <dbReference type="Rhea" id="RHEA-COMP:9863"/>
        <dbReference type="Rhea" id="RHEA-COMP:11604"/>
        <dbReference type="ChEBI" id="CHEBI:15377"/>
        <dbReference type="ChEBI" id="CHEBI:29999"/>
        <dbReference type="ChEBI" id="CHEBI:43474"/>
        <dbReference type="ChEBI" id="CHEBI:83421"/>
        <dbReference type="EC" id="3.1.3.16"/>
    </reaction>
</comment>
<feature type="region of interest" description="Disordered" evidence="23">
    <location>
        <begin position="134"/>
        <end position="183"/>
    </location>
</feature>
<evidence type="ECO:0000256" key="19">
    <source>
        <dbReference type="ARBA" id="ARBA00032406"/>
    </source>
</evidence>
<evidence type="ECO:0000256" key="6">
    <source>
        <dbReference type="ARBA" id="ARBA00012945"/>
    </source>
</evidence>
<protein>
    <recommendedName>
        <fullName evidence="8">Dihydrolipoyllysine-residue succinyltransferase component of 2-oxoglutarate dehydrogenase complex, mitochondrial</fullName>
        <ecNumber evidence="6">2.3.1.61</ecNumber>
        <ecNumber evidence="7">3.1.3.16</ecNumber>
    </recommendedName>
    <alternativeName>
        <fullName evidence="19">2-oxoglutarate dehydrogenase complex component E2</fullName>
    </alternativeName>
    <alternativeName>
        <fullName evidence="18">E2K</fullName>
    </alternativeName>
</protein>
<feature type="compositionally biased region" description="Basic and acidic residues" evidence="23">
    <location>
        <begin position="151"/>
        <end position="164"/>
    </location>
</feature>
<dbReference type="Gene3D" id="3.30.559.10">
    <property type="entry name" value="Chloramphenicol acetyltransferase-like domain"/>
    <property type="match status" value="1"/>
</dbReference>
<evidence type="ECO:0000313" key="25">
    <source>
        <dbReference type="EMBL" id="RNA24322.1"/>
    </source>
</evidence>
<keyword evidence="9" id="KW-0816">Tricarboxylic acid cycle</keyword>
<dbReference type="InterPro" id="IPR006255">
    <property type="entry name" value="SucB"/>
</dbReference>
<keyword evidence="10" id="KW-0507">mRNA processing</keyword>
<keyword evidence="15" id="KW-0809">Transit peptide</keyword>
<evidence type="ECO:0000256" key="23">
    <source>
        <dbReference type="SAM" id="MobiDB-lite"/>
    </source>
</evidence>
<dbReference type="EC" id="3.1.3.16" evidence="7"/>
<dbReference type="CDD" id="cd06849">
    <property type="entry name" value="lipoyl_domain"/>
    <property type="match status" value="1"/>
</dbReference>
<comment type="subcellular location">
    <subcellularLocation>
        <location evidence="2">Nucleus</location>
    </subcellularLocation>
</comment>
<comment type="catalytic activity">
    <reaction evidence="22">
        <text>O-phospho-L-threonyl-[protein] + H2O = L-threonyl-[protein] + phosphate</text>
        <dbReference type="Rhea" id="RHEA:47004"/>
        <dbReference type="Rhea" id="RHEA-COMP:11060"/>
        <dbReference type="Rhea" id="RHEA-COMP:11605"/>
        <dbReference type="ChEBI" id="CHEBI:15377"/>
        <dbReference type="ChEBI" id="CHEBI:30013"/>
        <dbReference type="ChEBI" id="CHEBI:43474"/>
        <dbReference type="ChEBI" id="CHEBI:61977"/>
        <dbReference type="EC" id="3.1.3.16"/>
    </reaction>
</comment>
<evidence type="ECO:0000256" key="17">
    <source>
        <dbReference type="ARBA" id="ARBA00023315"/>
    </source>
</evidence>
<dbReference type="InterPro" id="IPR001078">
    <property type="entry name" value="2-oxoacid_DH_actylTfrase"/>
</dbReference>
<dbReference type="GO" id="GO:0031124">
    <property type="term" value="P:mRNA 3'-end processing"/>
    <property type="evidence" value="ECO:0007669"/>
    <property type="project" value="UniProtKB-ARBA"/>
</dbReference>
<dbReference type="UniPathway" id="UPA00868">
    <property type="reaction ID" value="UER00840"/>
</dbReference>
<dbReference type="InterPro" id="IPR023213">
    <property type="entry name" value="CAT-like_dom_sf"/>
</dbReference>
<evidence type="ECO:0000256" key="3">
    <source>
        <dbReference type="ARBA" id="ARBA00005145"/>
    </source>
</evidence>
<comment type="similarity">
    <text evidence="4">Belongs to the 2-oxoacid dehydrogenase family.</text>
</comment>
<dbReference type="Gene3D" id="2.40.50.100">
    <property type="match status" value="1"/>
</dbReference>
<dbReference type="PANTHER" id="PTHR43416:SF5">
    <property type="entry name" value="DIHYDROLIPOYLLYSINE-RESIDUE SUCCINYLTRANSFERASE COMPONENT OF 2-OXOGLUTARATE DEHYDROGENASE COMPLEX, MITOCHONDRIAL"/>
    <property type="match status" value="1"/>
</dbReference>
<organism evidence="25 26">
    <name type="scientific">Brachionus plicatilis</name>
    <name type="common">Marine rotifer</name>
    <name type="synonym">Brachionus muelleri</name>
    <dbReference type="NCBI Taxonomy" id="10195"/>
    <lineage>
        <taxon>Eukaryota</taxon>
        <taxon>Metazoa</taxon>
        <taxon>Spiralia</taxon>
        <taxon>Gnathifera</taxon>
        <taxon>Rotifera</taxon>
        <taxon>Eurotatoria</taxon>
        <taxon>Monogononta</taxon>
        <taxon>Pseudotrocha</taxon>
        <taxon>Ploima</taxon>
        <taxon>Brachionidae</taxon>
        <taxon>Brachionus</taxon>
    </lineage>
</organism>
<dbReference type="Proteomes" id="UP000276133">
    <property type="component" value="Unassembled WGS sequence"/>
</dbReference>
<dbReference type="InterPro" id="IPR000089">
    <property type="entry name" value="Biotin_lipoyl"/>
</dbReference>
<evidence type="ECO:0000256" key="9">
    <source>
        <dbReference type="ARBA" id="ARBA00022532"/>
    </source>
</evidence>
<accession>A0A3M7RL94</accession>
<dbReference type="InterPro" id="IPR011053">
    <property type="entry name" value="Single_hybrid_motif"/>
</dbReference>
<dbReference type="SUPFAM" id="SSF51230">
    <property type="entry name" value="Single hybrid motif"/>
    <property type="match status" value="1"/>
</dbReference>
<keyword evidence="17 25" id="KW-0012">Acyltransferase</keyword>
<dbReference type="PANTHER" id="PTHR43416">
    <property type="entry name" value="DIHYDROLIPOYLLYSINE-RESIDUE SUCCINYLTRANSFERASE COMPONENT OF 2-OXOGLUTARATE DEHYDROGENASE COMPLEX, MITOCHONDRIAL-RELATED"/>
    <property type="match status" value="1"/>
</dbReference>
<evidence type="ECO:0000256" key="20">
    <source>
        <dbReference type="ARBA" id="ARBA00046046"/>
    </source>
</evidence>
<evidence type="ECO:0000313" key="26">
    <source>
        <dbReference type="Proteomes" id="UP000276133"/>
    </source>
</evidence>
<dbReference type="Pfam" id="PF00198">
    <property type="entry name" value="2-oxoacid_dh"/>
    <property type="match status" value="1"/>
</dbReference>